<dbReference type="InterPro" id="IPR036380">
    <property type="entry name" value="Isochorismatase-like_sf"/>
</dbReference>
<dbReference type="EMBL" id="DWVP01000023">
    <property type="protein sequence ID" value="HJC85831.1"/>
    <property type="molecule type" value="Genomic_DNA"/>
</dbReference>
<dbReference type="InterPro" id="IPR050272">
    <property type="entry name" value="Isochorismatase-like_hydrls"/>
</dbReference>
<dbReference type="SUPFAM" id="SSF52499">
    <property type="entry name" value="Isochorismatase-like hydrolases"/>
    <property type="match status" value="1"/>
</dbReference>
<proteinExistence type="predicted"/>
<gene>
    <name evidence="3" type="ORF">H9751_09880</name>
</gene>
<dbReference type="InterPro" id="IPR000868">
    <property type="entry name" value="Isochorismatase-like_dom"/>
</dbReference>
<dbReference type="PRINTS" id="PR01398">
    <property type="entry name" value="ISCHRISMTASE"/>
</dbReference>
<comment type="caution">
    <text evidence="3">The sequence shown here is derived from an EMBL/GenBank/DDBJ whole genome shotgun (WGS) entry which is preliminary data.</text>
</comment>
<dbReference type="PANTHER" id="PTHR43540:SF3">
    <property type="entry name" value="ENTEROBACTIN SYNTHASE COMPONENT B"/>
    <property type="match status" value="1"/>
</dbReference>
<name>A0A9D2QDZ5_9CORY</name>
<dbReference type="Pfam" id="PF00857">
    <property type="entry name" value="Isochorismatase"/>
    <property type="match status" value="1"/>
</dbReference>
<evidence type="ECO:0000313" key="4">
    <source>
        <dbReference type="Proteomes" id="UP000823858"/>
    </source>
</evidence>
<dbReference type="Proteomes" id="UP000823858">
    <property type="component" value="Unassembled WGS sequence"/>
</dbReference>
<protein>
    <submittedName>
        <fullName evidence="3">Isochorismatase family protein</fullName>
    </submittedName>
</protein>
<accession>A0A9D2QDZ5</accession>
<dbReference type="InterPro" id="IPR016291">
    <property type="entry name" value="Isochorismatase"/>
</dbReference>
<dbReference type="PANTHER" id="PTHR43540">
    <property type="entry name" value="PEROXYUREIDOACRYLATE/UREIDOACRYLATE AMIDOHYDROLASE-RELATED"/>
    <property type="match status" value="1"/>
</dbReference>
<evidence type="ECO:0000256" key="1">
    <source>
        <dbReference type="ARBA" id="ARBA00022801"/>
    </source>
</evidence>
<dbReference type="GO" id="GO:0008908">
    <property type="term" value="F:isochorismatase activity"/>
    <property type="evidence" value="ECO:0007669"/>
    <property type="project" value="InterPro"/>
</dbReference>
<evidence type="ECO:0000259" key="2">
    <source>
        <dbReference type="Pfam" id="PF00857"/>
    </source>
</evidence>
<evidence type="ECO:0000313" key="3">
    <source>
        <dbReference type="EMBL" id="HJC85831.1"/>
    </source>
</evidence>
<reference evidence="3" key="1">
    <citation type="journal article" date="2021" name="PeerJ">
        <title>Extensive microbial diversity within the chicken gut microbiome revealed by metagenomics and culture.</title>
        <authorList>
            <person name="Gilroy R."/>
            <person name="Ravi A."/>
            <person name="Getino M."/>
            <person name="Pursley I."/>
            <person name="Horton D.L."/>
            <person name="Alikhan N.F."/>
            <person name="Baker D."/>
            <person name="Gharbi K."/>
            <person name="Hall N."/>
            <person name="Watson M."/>
            <person name="Adriaenssens E.M."/>
            <person name="Foster-Nyarko E."/>
            <person name="Jarju S."/>
            <person name="Secka A."/>
            <person name="Antonio M."/>
            <person name="Oren A."/>
            <person name="Chaudhuri R.R."/>
            <person name="La Ragione R."/>
            <person name="Hildebrand F."/>
            <person name="Pallen M.J."/>
        </authorList>
    </citation>
    <scope>NUCLEOTIDE SEQUENCE</scope>
    <source>
        <strain evidence="3">ChiHjej13B12-4958</strain>
    </source>
</reference>
<reference evidence="3" key="2">
    <citation type="submission" date="2021-04" db="EMBL/GenBank/DDBJ databases">
        <authorList>
            <person name="Gilroy R."/>
        </authorList>
    </citation>
    <scope>NUCLEOTIDE SEQUENCE</scope>
    <source>
        <strain evidence="3">ChiHjej13B12-4958</strain>
    </source>
</reference>
<organism evidence="3 4">
    <name type="scientific">Candidatus Corynebacterium faecigallinarum</name>
    <dbReference type="NCBI Taxonomy" id="2838528"/>
    <lineage>
        <taxon>Bacteria</taxon>
        <taxon>Bacillati</taxon>
        <taxon>Actinomycetota</taxon>
        <taxon>Actinomycetes</taxon>
        <taxon>Mycobacteriales</taxon>
        <taxon>Corynebacteriaceae</taxon>
        <taxon>Corynebacterium</taxon>
    </lineage>
</organism>
<feature type="domain" description="Isochorismatase-like" evidence="2">
    <location>
        <begin position="40"/>
        <end position="212"/>
    </location>
</feature>
<sequence>MTAQHVTDIPTGITYEVPDALPERIRSVGGVDWPADPARSVLLVHDMQDHFVDKYQRDAEPMSSVIRGIQKLVATARAVGVPVVFSAQPGDQDPVERALLTDFWGTGPRTSATGLIPELGEAGEIADSERMCKWRYSAFQRTDLHQRLAESDRDTLVITGVYANIGIKATALEAFMTDIRSVVVADAVADFTVDEHWAGVEWVARRCGAVAGLDEVLDRWGRAEVGDSAADVSRETIGMPQSLRQ</sequence>
<keyword evidence="1" id="KW-0378">Hydrolase</keyword>
<dbReference type="Gene3D" id="3.40.50.850">
    <property type="entry name" value="Isochorismatase-like"/>
    <property type="match status" value="1"/>
</dbReference>
<dbReference type="AlphaFoldDB" id="A0A9D2QDZ5"/>